<dbReference type="InParanoid" id="K5W3Z6"/>
<gene>
    <name evidence="1" type="ORF">PHACADRAFT_253083</name>
</gene>
<organism evidence="1 2">
    <name type="scientific">Phanerochaete carnosa (strain HHB-10118-sp)</name>
    <name type="common">White-rot fungus</name>
    <name type="synonym">Peniophora carnosa</name>
    <dbReference type="NCBI Taxonomy" id="650164"/>
    <lineage>
        <taxon>Eukaryota</taxon>
        <taxon>Fungi</taxon>
        <taxon>Dikarya</taxon>
        <taxon>Basidiomycota</taxon>
        <taxon>Agaricomycotina</taxon>
        <taxon>Agaricomycetes</taxon>
        <taxon>Polyporales</taxon>
        <taxon>Phanerochaetaceae</taxon>
        <taxon>Phanerochaete</taxon>
    </lineage>
</organism>
<evidence type="ECO:0000313" key="1">
    <source>
        <dbReference type="EMBL" id="EKM58618.1"/>
    </source>
</evidence>
<dbReference type="GeneID" id="18915666"/>
<proteinExistence type="predicted"/>
<dbReference type="KEGG" id="pco:PHACADRAFT_253083"/>
<evidence type="ECO:0000313" key="2">
    <source>
        <dbReference type="Proteomes" id="UP000008370"/>
    </source>
</evidence>
<sequence>MAACMVKLGLLTEPPSSIRKLLMAVTRTERRLHSRDWSVVLPSLLRLHRFLVLCGMWRSEAGFRAFPDRIIVPPNRCCTIQPQYIGRRILVANAVQFVRNGLDGSVNRKVQS</sequence>
<accession>K5W3Z6</accession>
<dbReference type="HOGENOM" id="CLU_2146756_0_0_1"/>
<keyword evidence="2" id="KW-1185">Reference proteome</keyword>
<dbReference type="AlphaFoldDB" id="K5W3Z6"/>
<dbReference type="EMBL" id="JH930470">
    <property type="protein sequence ID" value="EKM58618.1"/>
    <property type="molecule type" value="Genomic_DNA"/>
</dbReference>
<protein>
    <submittedName>
        <fullName evidence="1">Uncharacterized protein</fullName>
    </submittedName>
</protein>
<name>K5W3Z6_PHACS</name>
<dbReference type="Proteomes" id="UP000008370">
    <property type="component" value="Unassembled WGS sequence"/>
</dbReference>
<reference evidence="1 2" key="1">
    <citation type="journal article" date="2012" name="BMC Genomics">
        <title>Comparative genomics of the white-rot fungi, Phanerochaete carnosa and P. chrysosporium, to elucidate the genetic basis of the distinct wood types they colonize.</title>
        <authorList>
            <person name="Suzuki H."/>
            <person name="MacDonald J."/>
            <person name="Syed K."/>
            <person name="Salamov A."/>
            <person name="Hori C."/>
            <person name="Aerts A."/>
            <person name="Henrissat B."/>
            <person name="Wiebenga A."/>
            <person name="vanKuyk P.A."/>
            <person name="Barry K."/>
            <person name="Lindquist E."/>
            <person name="LaButti K."/>
            <person name="Lapidus A."/>
            <person name="Lucas S."/>
            <person name="Coutinho P."/>
            <person name="Gong Y."/>
            <person name="Samejima M."/>
            <person name="Mahadevan R."/>
            <person name="Abou-Zaid M."/>
            <person name="de Vries R.P."/>
            <person name="Igarashi K."/>
            <person name="Yadav J.S."/>
            <person name="Grigoriev I.V."/>
            <person name="Master E.R."/>
        </authorList>
    </citation>
    <scope>NUCLEOTIDE SEQUENCE [LARGE SCALE GENOMIC DNA]</scope>
    <source>
        <strain evidence="1 2">HHB-10118-sp</strain>
    </source>
</reference>
<dbReference type="RefSeq" id="XP_007393923.1">
    <property type="nucleotide sequence ID" value="XM_007393861.1"/>
</dbReference>